<protein>
    <submittedName>
        <fullName evidence="1">Uncharacterized protein</fullName>
    </submittedName>
</protein>
<accession>G3H644</accession>
<evidence type="ECO:0000313" key="1">
    <source>
        <dbReference type="EMBL" id="EGW05929.1"/>
    </source>
</evidence>
<sequence length="62" mass="7347">MLRLEGTVTAIWPHDAFDFGSQFTLDNWMFSENAHRCYTNYIQSKRPSPTSIRYTYIQEVLV</sequence>
<gene>
    <name evidence="1" type="ORF">I79_005795</name>
</gene>
<proteinExistence type="predicted"/>
<name>G3H644_CRIGR</name>
<dbReference type="Proteomes" id="UP000001075">
    <property type="component" value="Unassembled WGS sequence"/>
</dbReference>
<dbReference type="AlphaFoldDB" id="G3H644"/>
<dbReference type="EMBL" id="JH000170">
    <property type="protein sequence ID" value="EGW05929.1"/>
    <property type="molecule type" value="Genomic_DNA"/>
</dbReference>
<evidence type="ECO:0000313" key="2">
    <source>
        <dbReference type="Proteomes" id="UP000001075"/>
    </source>
</evidence>
<organism evidence="1 2">
    <name type="scientific">Cricetulus griseus</name>
    <name type="common">Chinese hamster</name>
    <name type="synonym">Cricetulus barabensis griseus</name>
    <dbReference type="NCBI Taxonomy" id="10029"/>
    <lineage>
        <taxon>Eukaryota</taxon>
        <taxon>Metazoa</taxon>
        <taxon>Chordata</taxon>
        <taxon>Craniata</taxon>
        <taxon>Vertebrata</taxon>
        <taxon>Euteleostomi</taxon>
        <taxon>Mammalia</taxon>
        <taxon>Eutheria</taxon>
        <taxon>Euarchontoglires</taxon>
        <taxon>Glires</taxon>
        <taxon>Rodentia</taxon>
        <taxon>Myomorpha</taxon>
        <taxon>Muroidea</taxon>
        <taxon>Cricetidae</taxon>
        <taxon>Cricetinae</taxon>
        <taxon>Cricetulus</taxon>
    </lineage>
</organism>
<reference evidence="2" key="1">
    <citation type="journal article" date="2011" name="Nat. Biotechnol.">
        <title>The genomic sequence of the Chinese hamster ovary (CHO)-K1 cell line.</title>
        <authorList>
            <person name="Xu X."/>
            <person name="Nagarajan H."/>
            <person name="Lewis N.E."/>
            <person name="Pan S."/>
            <person name="Cai Z."/>
            <person name="Liu X."/>
            <person name="Chen W."/>
            <person name="Xie M."/>
            <person name="Wang W."/>
            <person name="Hammond S."/>
            <person name="Andersen M.R."/>
            <person name="Neff N."/>
            <person name="Passarelli B."/>
            <person name="Koh W."/>
            <person name="Fan H.C."/>
            <person name="Wang J."/>
            <person name="Gui Y."/>
            <person name="Lee K.H."/>
            <person name="Betenbaugh M.J."/>
            <person name="Quake S.R."/>
            <person name="Famili I."/>
            <person name="Palsson B.O."/>
            <person name="Wang J."/>
        </authorList>
    </citation>
    <scope>NUCLEOTIDE SEQUENCE [LARGE SCALE GENOMIC DNA]</scope>
    <source>
        <strain evidence="2">CHO K1 cell line</strain>
    </source>
</reference>
<dbReference type="InParanoid" id="G3H644"/>